<organism evidence="10 11">
    <name type="scientific">Lentilactobacillus senioris DSM 24302 = JCM 17472</name>
    <dbReference type="NCBI Taxonomy" id="1423802"/>
    <lineage>
        <taxon>Bacteria</taxon>
        <taxon>Bacillati</taxon>
        <taxon>Bacillota</taxon>
        <taxon>Bacilli</taxon>
        <taxon>Lactobacillales</taxon>
        <taxon>Lactobacillaceae</taxon>
        <taxon>Lentilactobacillus</taxon>
    </lineage>
</organism>
<evidence type="ECO:0000256" key="4">
    <source>
        <dbReference type="ARBA" id="ARBA00022692"/>
    </source>
</evidence>
<keyword evidence="6 8" id="KW-0472">Membrane</keyword>
<dbReference type="Pfam" id="PF12821">
    <property type="entry name" value="ThrE_2"/>
    <property type="match status" value="1"/>
</dbReference>
<dbReference type="GO" id="GO:0015744">
    <property type="term" value="P:succinate transport"/>
    <property type="evidence" value="ECO:0007669"/>
    <property type="project" value="TreeGrafter"/>
</dbReference>
<keyword evidence="5 8" id="KW-1133">Transmembrane helix</keyword>
<name>A0A0R2CU52_9LACO</name>
<evidence type="ECO:0000259" key="9">
    <source>
        <dbReference type="Pfam" id="PF12821"/>
    </source>
</evidence>
<dbReference type="RefSeq" id="WP_056978593.1">
    <property type="nucleotide sequence ID" value="NZ_AYZR01000009.1"/>
</dbReference>
<feature type="domain" description="Threonine/Serine exporter ThrE" evidence="9">
    <location>
        <begin position="10"/>
        <end position="136"/>
    </location>
</feature>
<accession>A0A0R2CU52</accession>
<protein>
    <recommendedName>
        <fullName evidence="9">Threonine/Serine exporter ThrE domain-containing protein</fullName>
    </recommendedName>
</protein>
<dbReference type="PANTHER" id="PTHR34390:SF1">
    <property type="entry name" value="SUCCINATE TRANSPORTER SUBUNIT YJJB-RELATED"/>
    <property type="match status" value="1"/>
</dbReference>
<keyword evidence="2" id="KW-1003">Cell membrane</keyword>
<proteinExistence type="inferred from homology"/>
<gene>
    <name evidence="10" type="ORF">FC56_GL000836</name>
</gene>
<evidence type="ECO:0000313" key="11">
    <source>
        <dbReference type="Proteomes" id="UP000051256"/>
    </source>
</evidence>
<evidence type="ECO:0000256" key="2">
    <source>
        <dbReference type="ARBA" id="ARBA00022475"/>
    </source>
</evidence>
<comment type="caution">
    <text evidence="10">The sequence shown here is derived from an EMBL/GenBank/DDBJ whole genome shotgun (WGS) entry which is preliminary data.</text>
</comment>
<dbReference type="Proteomes" id="UP000051256">
    <property type="component" value="Unassembled WGS sequence"/>
</dbReference>
<sequence>MVFLILKIGCVYLAGVGFGLIVNLPYRALNLAGISGVVGWGSYYLVDSLPNTGIGIANFSGAMALGVFAMIVARIMRMPSILFDVPGLVPLVPGGQAYELIKNFATGHYSEAWNYATQVIWIAGSIALGFIAAETILRIVHQVTTYRVAFRKKM</sequence>
<comment type="subcellular location">
    <subcellularLocation>
        <location evidence="1">Cell membrane</location>
        <topology evidence="1">Multi-pass membrane protein</topology>
    </subcellularLocation>
</comment>
<keyword evidence="4 8" id="KW-0812">Transmembrane</keyword>
<dbReference type="InterPro" id="IPR050539">
    <property type="entry name" value="ThrE_Dicarb/AminoAcid_Exp"/>
</dbReference>
<comment type="similarity">
    <text evidence="7">Belongs to the ThrE exporter (TC 2.A.79) family.</text>
</comment>
<evidence type="ECO:0000256" key="6">
    <source>
        <dbReference type="ARBA" id="ARBA00023136"/>
    </source>
</evidence>
<dbReference type="EMBL" id="AYZR01000009">
    <property type="protein sequence ID" value="KRM93172.1"/>
    <property type="molecule type" value="Genomic_DNA"/>
</dbReference>
<dbReference type="AlphaFoldDB" id="A0A0R2CU52"/>
<evidence type="ECO:0000313" key="10">
    <source>
        <dbReference type="EMBL" id="KRM93172.1"/>
    </source>
</evidence>
<keyword evidence="3" id="KW-0997">Cell inner membrane</keyword>
<feature type="transmembrane region" description="Helical" evidence="8">
    <location>
        <begin position="6"/>
        <end position="22"/>
    </location>
</feature>
<feature type="transmembrane region" description="Helical" evidence="8">
    <location>
        <begin position="52"/>
        <end position="73"/>
    </location>
</feature>
<dbReference type="GO" id="GO:0005886">
    <property type="term" value="C:plasma membrane"/>
    <property type="evidence" value="ECO:0007669"/>
    <property type="project" value="UniProtKB-SubCell"/>
</dbReference>
<dbReference type="InterPro" id="IPR024528">
    <property type="entry name" value="ThrE_2"/>
</dbReference>
<dbReference type="STRING" id="1423802.FC56_GL000836"/>
<evidence type="ECO:0000256" key="8">
    <source>
        <dbReference type="SAM" id="Phobius"/>
    </source>
</evidence>
<evidence type="ECO:0000256" key="1">
    <source>
        <dbReference type="ARBA" id="ARBA00004651"/>
    </source>
</evidence>
<reference evidence="10 11" key="1">
    <citation type="journal article" date="2015" name="Genome Announc.">
        <title>Expanding the biotechnology potential of lactobacilli through comparative genomics of 213 strains and associated genera.</title>
        <authorList>
            <person name="Sun Z."/>
            <person name="Harris H.M."/>
            <person name="McCann A."/>
            <person name="Guo C."/>
            <person name="Argimon S."/>
            <person name="Zhang W."/>
            <person name="Yang X."/>
            <person name="Jeffery I.B."/>
            <person name="Cooney J.C."/>
            <person name="Kagawa T.F."/>
            <person name="Liu W."/>
            <person name="Song Y."/>
            <person name="Salvetti E."/>
            <person name="Wrobel A."/>
            <person name="Rasinkangas P."/>
            <person name="Parkhill J."/>
            <person name="Rea M.C."/>
            <person name="O'Sullivan O."/>
            <person name="Ritari J."/>
            <person name="Douillard F.P."/>
            <person name="Paul Ross R."/>
            <person name="Yang R."/>
            <person name="Briner A.E."/>
            <person name="Felis G.E."/>
            <person name="de Vos W.M."/>
            <person name="Barrangou R."/>
            <person name="Klaenhammer T.R."/>
            <person name="Caufield P.W."/>
            <person name="Cui Y."/>
            <person name="Zhang H."/>
            <person name="O'Toole P.W."/>
        </authorList>
    </citation>
    <scope>NUCLEOTIDE SEQUENCE [LARGE SCALE GENOMIC DNA]</scope>
    <source>
        <strain evidence="10 11">DSM 24302</strain>
    </source>
</reference>
<feature type="transmembrane region" description="Helical" evidence="8">
    <location>
        <begin position="118"/>
        <end position="137"/>
    </location>
</feature>
<evidence type="ECO:0000256" key="5">
    <source>
        <dbReference type="ARBA" id="ARBA00022989"/>
    </source>
</evidence>
<evidence type="ECO:0000256" key="3">
    <source>
        <dbReference type="ARBA" id="ARBA00022519"/>
    </source>
</evidence>
<feature type="transmembrane region" description="Helical" evidence="8">
    <location>
        <begin position="29"/>
        <end position="46"/>
    </location>
</feature>
<dbReference type="PANTHER" id="PTHR34390">
    <property type="entry name" value="UPF0442 PROTEIN YJJB-RELATED"/>
    <property type="match status" value="1"/>
</dbReference>
<dbReference type="PATRIC" id="fig|1423802.4.peg.849"/>
<evidence type="ECO:0000256" key="7">
    <source>
        <dbReference type="ARBA" id="ARBA00034125"/>
    </source>
</evidence>
<keyword evidence="11" id="KW-1185">Reference proteome</keyword>